<comment type="function">
    <text evidence="10">NDH-1 shuttles electrons from NADH, via FMN and iron-sulfur (Fe-S) centers, to quinones in the respiratory chain. The immediate electron acceptor for the enzyme in this species is believed to be a menaquinone. Couples the redox reaction to proton translocation (for every two electrons transferred, four hydrogen ions are translocated across the cytoplasmic membrane), and thus conserves the redox energy in a proton gradient.</text>
</comment>
<evidence type="ECO:0000256" key="10">
    <source>
        <dbReference type="HAMAP-Rule" id="MF_01456"/>
    </source>
</evidence>
<dbReference type="EMBL" id="FNAN01000002">
    <property type="protein sequence ID" value="SDD84853.1"/>
    <property type="molecule type" value="Genomic_DNA"/>
</dbReference>
<keyword evidence="10" id="KW-1003">Cell membrane</keyword>
<dbReference type="NCBIfam" id="NF004319">
    <property type="entry name" value="PRK05715.1-1"/>
    <property type="match status" value="1"/>
</dbReference>
<evidence type="ECO:0000256" key="6">
    <source>
        <dbReference type="ARBA" id="ARBA00022719"/>
    </source>
</evidence>
<dbReference type="GO" id="GO:0030964">
    <property type="term" value="C:NADH dehydrogenase complex"/>
    <property type="evidence" value="ECO:0007669"/>
    <property type="project" value="TreeGrafter"/>
</dbReference>
<keyword evidence="9 10" id="KW-0472">Membrane</keyword>
<dbReference type="Pfam" id="PF00420">
    <property type="entry name" value="Oxidored_q2"/>
    <property type="match status" value="1"/>
</dbReference>
<dbReference type="NCBIfam" id="NF004320">
    <property type="entry name" value="PRK05715.1-2"/>
    <property type="match status" value="1"/>
</dbReference>
<evidence type="ECO:0000256" key="1">
    <source>
        <dbReference type="ARBA" id="ARBA00002378"/>
    </source>
</evidence>
<comment type="function">
    <text evidence="1">NDH-1 shuttles electrons from NADH, via FMN and iron-sulfur (Fe-S) centers, to quinones in the respiratory chain. The immediate electron acceptor for the enzyme in this species is believed to be ubiquinone. Couples the redox reaction to proton translocation (for every two electrons transferred, four hydrogen ions are translocated across the cytoplasmic membrane), and thus conserves the redox energy in a proton gradient.</text>
</comment>
<dbReference type="InterPro" id="IPR001133">
    <property type="entry name" value="NADH_UbQ_OxRdtase_chain4L/K"/>
</dbReference>
<dbReference type="OrthoDB" id="9810120at2"/>
<comment type="catalytic activity">
    <reaction evidence="10">
        <text>a quinone + NADH + 5 H(+)(in) = a quinol + NAD(+) + 4 H(+)(out)</text>
        <dbReference type="Rhea" id="RHEA:57888"/>
        <dbReference type="ChEBI" id="CHEBI:15378"/>
        <dbReference type="ChEBI" id="CHEBI:24646"/>
        <dbReference type="ChEBI" id="CHEBI:57540"/>
        <dbReference type="ChEBI" id="CHEBI:57945"/>
        <dbReference type="ChEBI" id="CHEBI:132124"/>
    </reaction>
</comment>
<dbReference type="GO" id="GO:0050136">
    <property type="term" value="F:NADH dehydrogenase (quinone) (non-electrogenic) activity"/>
    <property type="evidence" value="ECO:0007669"/>
    <property type="project" value="UniProtKB-UniRule"/>
</dbReference>
<evidence type="ECO:0000256" key="8">
    <source>
        <dbReference type="ARBA" id="ARBA00022989"/>
    </source>
</evidence>
<evidence type="ECO:0000256" key="9">
    <source>
        <dbReference type="ARBA" id="ARBA00023136"/>
    </source>
</evidence>
<dbReference type="PANTHER" id="PTHR11434:SF16">
    <property type="entry name" value="NADH-UBIQUINONE OXIDOREDUCTASE CHAIN 4L"/>
    <property type="match status" value="1"/>
</dbReference>
<keyword evidence="12" id="KW-1185">Reference proteome</keyword>
<evidence type="ECO:0000256" key="2">
    <source>
        <dbReference type="ARBA" id="ARBA00004141"/>
    </source>
</evidence>
<comment type="subcellular location">
    <subcellularLocation>
        <location evidence="10">Cell membrane</location>
        <topology evidence="10">Multi-pass membrane protein</topology>
    </subcellularLocation>
    <subcellularLocation>
        <location evidence="2">Membrane</location>
        <topology evidence="2">Multi-pass membrane protein</topology>
    </subcellularLocation>
</comment>
<feature type="transmembrane region" description="Helical" evidence="10">
    <location>
        <begin position="6"/>
        <end position="27"/>
    </location>
</feature>
<dbReference type="FunFam" id="1.10.287.3510:FF:000001">
    <property type="entry name" value="NADH-quinone oxidoreductase subunit K"/>
    <property type="match status" value="1"/>
</dbReference>
<keyword evidence="8 10" id="KW-1133">Transmembrane helix</keyword>
<protein>
    <recommendedName>
        <fullName evidence="10">NADH-quinone oxidoreductase subunit K</fullName>
        <ecNumber evidence="10">7.1.1.-</ecNumber>
    </recommendedName>
    <alternativeName>
        <fullName evidence="10">NADH dehydrogenase I subunit K</fullName>
    </alternativeName>
    <alternativeName>
        <fullName evidence="10">NDH-1 subunit K</fullName>
    </alternativeName>
</protein>
<evidence type="ECO:0000256" key="5">
    <source>
        <dbReference type="ARBA" id="ARBA00022692"/>
    </source>
</evidence>
<dbReference type="GO" id="GO:0048038">
    <property type="term" value="F:quinone binding"/>
    <property type="evidence" value="ECO:0007669"/>
    <property type="project" value="UniProtKB-KW"/>
</dbReference>
<evidence type="ECO:0000256" key="3">
    <source>
        <dbReference type="ARBA" id="ARBA00010519"/>
    </source>
</evidence>
<dbReference type="EC" id="7.1.1.-" evidence="10"/>
<sequence length="103" mass="11065">MKPSVSIEVVVLLAGLLFALGIVGVIIRKNIIFMLLSVEIMLNASGLAFVAAGSRWGQPDGQVMFVFILAMAAAEVSIGLALILQIYHQHKSLDIDNLKEMNG</sequence>
<name>A0A1G6Y4I7_9BACT</name>
<keyword evidence="6 10" id="KW-0874">Quinone</keyword>
<keyword evidence="7 10" id="KW-1278">Translocase</keyword>
<dbReference type="GO" id="GO:0042773">
    <property type="term" value="P:ATP synthesis coupled electron transport"/>
    <property type="evidence" value="ECO:0007669"/>
    <property type="project" value="InterPro"/>
</dbReference>
<dbReference type="STRING" id="659014.SAMN04487996_102336"/>
<keyword evidence="5 10" id="KW-0812">Transmembrane</keyword>
<evidence type="ECO:0000256" key="4">
    <source>
        <dbReference type="ARBA" id="ARBA00022448"/>
    </source>
</evidence>
<accession>A0A1G6Y4I7</accession>
<comment type="subunit">
    <text evidence="10">NDH-1 is composed of 14 different subunits. Subunits NuoA, H, J, K, L, M, N constitute the membrane sector of the complex.</text>
</comment>
<keyword evidence="4 10" id="KW-0813">Transport</keyword>
<comment type="similarity">
    <text evidence="3 10">Belongs to the complex I subunit 4L family.</text>
</comment>
<dbReference type="PANTHER" id="PTHR11434">
    <property type="entry name" value="NADH-UBIQUINONE OXIDOREDUCTASE SUBUNIT ND4L"/>
    <property type="match status" value="1"/>
</dbReference>
<evidence type="ECO:0000256" key="7">
    <source>
        <dbReference type="ARBA" id="ARBA00022967"/>
    </source>
</evidence>
<dbReference type="AlphaFoldDB" id="A0A1G6Y4I7"/>
<evidence type="ECO:0000313" key="11">
    <source>
        <dbReference type="EMBL" id="SDD84853.1"/>
    </source>
</evidence>
<evidence type="ECO:0000313" key="12">
    <source>
        <dbReference type="Proteomes" id="UP000198748"/>
    </source>
</evidence>
<dbReference type="Gene3D" id="1.10.287.3510">
    <property type="match status" value="1"/>
</dbReference>
<gene>
    <name evidence="10" type="primary">nuoK</name>
    <name evidence="11" type="ORF">SAMN04487996_102336</name>
</gene>
<organism evidence="11 12">
    <name type="scientific">Dyadobacter soli</name>
    <dbReference type="NCBI Taxonomy" id="659014"/>
    <lineage>
        <taxon>Bacteria</taxon>
        <taxon>Pseudomonadati</taxon>
        <taxon>Bacteroidota</taxon>
        <taxon>Cytophagia</taxon>
        <taxon>Cytophagales</taxon>
        <taxon>Spirosomataceae</taxon>
        <taxon>Dyadobacter</taxon>
    </lineage>
</organism>
<dbReference type="HAMAP" id="MF_01456">
    <property type="entry name" value="NDH1_NuoK"/>
    <property type="match status" value="1"/>
</dbReference>
<keyword evidence="10" id="KW-0520">NAD</keyword>
<feature type="transmembrane region" description="Helical" evidence="10">
    <location>
        <begin position="64"/>
        <end position="84"/>
    </location>
</feature>
<dbReference type="Proteomes" id="UP000198748">
    <property type="component" value="Unassembled WGS sequence"/>
</dbReference>
<proteinExistence type="inferred from homology"/>
<dbReference type="RefSeq" id="WP_090146893.1">
    <property type="nucleotide sequence ID" value="NZ_FNAN01000002.1"/>
</dbReference>
<reference evidence="12" key="1">
    <citation type="submission" date="2016-10" db="EMBL/GenBank/DDBJ databases">
        <authorList>
            <person name="Varghese N."/>
            <person name="Submissions S."/>
        </authorList>
    </citation>
    <scope>NUCLEOTIDE SEQUENCE [LARGE SCALE GENOMIC DNA]</scope>
    <source>
        <strain evidence="12">DSM 25329</strain>
    </source>
</reference>
<dbReference type="InterPro" id="IPR039428">
    <property type="entry name" value="NUOK/Mnh_C1-like"/>
</dbReference>
<dbReference type="GO" id="GO:0005886">
    <property type="term" value="C:plasma membrane"/>
    <property type="evidence" value="ECO:0007669"/>
    <property type="project" value="UniProtKB-SubCell"/>
</dbReference>
<feature type="transmembrane region" description="Helical" evidence="10">
    <location>
        <begin position="32"/>
        <end position="52"/>
    </location>
</feature>